<comment type="caution">
    <text evidence="1">The sequence shown here is derived from an EMBL/GenBank/DDBJ whole genome shotgun (WGS) entry which is preliminary data.</text>
</comment>
<evidence type="ECO:0008006" key="3">
    <source>
        <dbReference type="Google" id="ProtNLM"/>
    </source>
</evidence>
<dbReference type="EMBL" id="JAEVHL010000021">
    <property type="protein sequence ID" value="MBM0275319.1"/>
    <property type="molecule type" value="Genomic_DNA"/>
</dbReference>
<reference evidence="1 2" key="1">
    <citation type="submission" date="2021-01" db="EMBL/GenBank/DDBJ databases">
        <title>Draft genome sequence of Micromonospora sp. strain STR1s_6.</title>
        <authorList>
            <person name="Karlyshev A."/>
            <person name="Jawad R."/>
        </authorList>
    </citation>
    <scope>NUCLEOTIDE SEQUENCE [LARGE SCALE GENOMIC DNA]</scope>
    <source>
        <strain evidence="1 2">STR1S-6</strain>
    </source>
</reference>
<name>A0ABS1YD48_9ACTN</name>
<dbReference type="RefSeq" id="WP_203147719.1">
    <property type="nucleotide sequence ID" value="NZ_JAEVHL010000021.1"/>
</dbReference>
<dbReference type="Proteomes" id="UP000622245">
    <property type="component" value="Unassembled WGS sequence"/>
</dbReference>
<evidence type="ECO:0000313" key="1">
    <source>
        <dbReference type="EMBL" id="MBM0275319.1"/>
    </source>
</evidence>
<accession>A0ABS1YD48</accession>
<protein>
    <recommendedName>
        <fullName evidence="3">Minor tail protein</fullName>
    </recommendedName>
</protein>
<organism evidence="1 2">
    <name type="scientific">Micromonospora tarensis</name>
    <dbReference type="NCBI Taxonomy" id="2806100"/>
    <lineage>
        <taxon>Bacteria</taxon>
        <taxon>Bacillati</taxon>
        <taxon>Actinomycetota</taxon>
        <taxon>Actinomycetes</taxon>
        <taxon>Micromonosporales</taxon>
        <taxon>Micromonosporaceae</taxon>
        <taxon>Micromonospora</taxon>
    </lineage>
</organism>
<gene>
    <name evidence="1" type="ORF">JM949_07555</name>
</gene>
<dbReference type="Gene3D" id="2.60.120.200">
    <property type="match status" value="1"/>
</dbReference>
<keyword evidence="2" id="KW-1185">Reference proteome</keyword>
<sequence length="438" mass="47804">MPEPQIALKVEGLVTPGVWTDITDRILYGDGGGPLTIDVGRQTEVQDVEPTRIAGTLKNGDGWLNPRNPSSPYYGTWEQGRRVRVTETVGGEEIDLATGFLEIPDVQVNSPNLDQPCSISAVDRLGRLDGAPPFAGTLAEHVRAYGGPMVLHFPLDDTYPHMSSDTVNTLRRVVVGFDTSVAAEPADLIQANSLPGPPGDDQSYARWVPISDAGLYLARARLETPVSVPVTTADTITVSVWLYPDHAEDSTTFRSNVLDLRDALGIGVSIENHSTTGLAIRWSDVTDTVISAGRQLERETWRLVTARVNLATWAIELWCGSSPALTGILLAAPTATTLTRLSMASLWEGGIGHIQVRVGTGSATLTRAQHLAQYAHGYRGLHRQTVAERIATLAAFAGVPRPSWNCPPRRLHRCRWRNWPASPRRRPCRTRQRPARTS</sequence>
<evidence type="ECO:0000313" key="2">
    <source>
        <dbReference type="Proteomes" id="UP000622245"/>
    </source>
</evidence>
<proteinExistence type="predicted"/>